<feature type="compositionally biased region" description="Acidic residues" evidence="3">
    <location>
        <begin position="159"/>
        <end position="169"/>
    </location>
</feature>
<evidence type="ECO:0000256" key="3">
    <source>
        <dbReference type="SAM" id="MobiDB-lite"/>
    </source>
</evidence>
<reference evidence="5 6" key="1">
    <citation type="submission" date="2016-07" db="EMBL/GenBank/DDBJ databases">
        <title>Pervasive Adenine N6-methylation of Active Genes in Fungi.</title>
        <authorList>
            <consortium name="DOE Joint Genome Institute"/>
            <person name="Mondo S.J."/>
            <person name="Dannebaum R.O."/>
            <person name="Kuo R.C."/>
            <person name="Labutti K."/>
            <person name="Haridas S."/>
            <person name="Kuo A."/>
            <person name="Salamov A."/>
            <person name="Ahrendt S.R."/>
            <person name="Lipzen A."/>
            <person name="Sullivan W."/>
            <person name="Andreopoulos W.B."/>
            <person name="Clum A."/>
            <person name="Lindquist E."/>
            <person name="Daum C."/>
            <person name="Ramamoorthy G.K."/>
            <person name="Gryganskyi A."/>
            <person name="Culley D."/>
            <person name="Magnuson J.K."/>
            <person name="James T.Y."/>
            <person name="O'Malley M.A."/>
            <person name="Stajich J.E."/>
            <person name="Spatafora J.W."/>
            <person name="Visel A."/>
            <person name="Grigoriev I.V."/>
        </authorList>
    </citation>
    <scope>NUCLEOTIDE SEQUENCE [LARGE SCALE GENOMIC DNA]</scope>
    <source>
        <strain evidence="5 6">68-887.2</strain>
    </source>
</reference>
<evidence type="ECO:0000313" key="6">
    <source>
        <dbReference type="Proteomes" id="UP000193986"/>
    </source>
</evidence>
<dbReference type="OrthoDB" id="3364175at2759"/>
<dbReference type="PROSITE" id="PS50048">
    <property type="entry name" value="ZN2_CY6_FUNGAL_2"/>
    <property type="match status" value="1"/>
</dbReference>
<dbReference type="PANTHER" id="PTHR31001">
    <property type="entry name" value="UNCHARACTERIZED TRANSCRIPTIONAL REGULATORY PROTEIN"/>
    <property type="match status" value="1"/>
</dbReference>
<dbReference type="PANTHER" id="PTHR31001:SF87">
    <property type="entry name" value="COL-21"/>
    <property type="match status" value="1"/>
</dbReference>
<dbReference type="STRING" id="71784.A0A1Y2ATA1"/>
<feature type="region of interest" description="Disordered" evidence="3">
    <location>
        <begin position="204"/>
        <end position="232"/>
    </location>
</feature>
<dbReference type="Gene3D" id="4.10.240.10">
    <property type="entry name" value="Zn(2)-C6 fungal-type DNA-binding domain"/>
    <property type="match status" value="1"/>
</dbReference>
<dbReference type="Proteomes" id="UP000193986">
    <property type="component" value="Unassembled WGS sequence"/>
</dbReference>
<dbReference type="InterPro" id="IPR001138">
    <property type="entry name" value="Zn2Cys6_DnaBD"/>
</dbReference>
<dbReference type="CDD" id="cd12148">
    <property type="entry name" value="fungal_TF_MHR"/>
    <property type="match status" value="1"/>
</dbReference>
<protein>
    <recommendedName>
        <fullName evidence="4">Zn(2)-C6 fungal-type domain-containing protein</fullName>
    </recommendedName>
</protein>
<keyword evidence="2" id="KW-0539">Nucleus</keyword>
<evidence type="ECO:0000256" key="1">
    <source>
        <dbReference type="ARBA" id="ARBA00004123"/>
    </source>
</evidence>
<dbReference type="InterPro" id="IPR050613">
    <property type="entry name" value="Sec_Metabolite_Reg"/>
</dbReference>
<dbReference type="Pfam" id="PF00172">
    <property type="entry name" value="Zn_clus"/>
    <property type="match status" value="1"/>
</dbReference>
<dbReference type="InParanoid" id="A0A1Y2ATA1"/>
<evidence type="ECO:0000313" key="5">
    <source>
        <dbReference type="EMBL" id="ORY25808.1"/>
    </source>
</evidence>
<dbReference type="AlphaFoldDB" id="A0A1Y2ATA1"/>
<name>A0A1Y2ATA1_9TREE</name>
<sequence>MTEDILASGSSGLHGKSHIKSRKSSCQGCHARKTKCDQIRPLCTSCVRRKTTCVYPENVITLKPTPKSQCDNSFRSGIKDGVDSLNEDGAPTTLEIAQDTYATNGLVGRFWRRSPSTSGDVGASESKSNMGIRKRMMAESTEDDQNVGVMELIDHERDEVDELDSESDVEGPGQDGFPVRSNAGRGNDTSEMYDKVDEELLQLASGPPKKKNRKSIIPQAQSRTSTRHQHSPSPIIKILSTAGSRHVAFTDSYSHRIQALLSRLPNRNIRDILIDSFFTDPFLAEGISLLQPLFIEGYGALLGRQLGQFVEGGTTILALVFSILAAAVRILPKETSGLLLASEAVHLGGSHTALPDLVSEHPASLGDGHDQPLDERYLDLAFYSMRIAEKHDSPSIMLVMLKLILYRYYMIHHKQMIVAGGLLAQGIKIAQALGFGKEWKGVSHLQSETKRRLMWALYIADREHSFTPYTMTDAHQGIHLPSPHSDQELSVIPSDQPLPSHNTADGPTPCTALFIHTHLARHLTPILDSVASVSSSKIPLELVRHFDDSLVTFHMALPAYLRLHPYTDTQFDATHPYLLPHRLRLHATMLRLRTTIHRSNLYTYLNPKSSSEERNVPAQSYLVALRVQRSARLLNVKIASRIFDLHTVFESAATIAMIMYVDKRLGPDAMDSQDFLALREGTMVAAELICSASAEDPSLAARAAFILHELMKRVEAPLPSEPSVKMQELQTHDERPPTPSTSSPGSDASRLGHGRLSSWVQGLVDDGVSIEYLMRHISWSGGWEKVIAGM</sequence>
<comment type="caution">
    <text evidence="5">The sequence shown here is derived from an EMBL/GenBank/DDBJ whole genome shotgun (WGS) entry which is preliminary data.</text>
</comment>
<evidence type="ECO:0000259" key="4">
    <source>
        <dbReference type="PROSITE" id="PS50048"/>
    </source>
</evidence>
<feature type="region of interest" description="Disordered" evidence="3">
    <location>
        <begin position="1"/>
        <end position="20"/>
    </location>
</feature>
<accession>A0A1Y2ATA1</accession>
<evidence type="ECO:0000256" key="2">
    <source>
        <dbReference type="ARBA" id="ARBA00023242"/>
    </source>
</evidence>
<dbReference type="GO" id="GO:0008270">
    <property type="term" value="F:zinc ion binding"/>
    <property type="evidence" value="ECO:0007669"/>
    <property type="project" value="InterPro"/>
</dbReference>
<organism evidence="5 6">
    <name type="scientific">Naematelia encephala</name>
    <dbReference type="NCBI Taxonomy" id="71784"/>
    <lineage>
        <taxon>Eukaryota</taxon>
        <taxon>Fungi</taxon>
        <taxon>Dikarya</taxon>
        <taxon>Basidiomycota</taxon>
        <taxon>Agaricomycotina</taxon>
        <taxon>Tremellomycetes</taxon>
        <taxon>Tremellales</taxon>
        <taxon>Naemateliaceae</taxon>
        <taxon>Naematelia</taxon>
    </lineage>
</organism>
<gene>
    <name evidence="5" type="ORF">BCR39DRAFT_277842</name>
</gene>
<dbReference type="InterPro" id="IPR036864">
    <property type="entry name" value="Zn2-C6_fun-type_DNA-bd_sf"/>
</dbReference>
<dbReference type="GO" id="GO:0000981">
    <property type="term" value="F:DNA-binding transcription factor activity, RNA polymerase II-specific"/>
    <property type="evidence" value="ECO:0007669"/>
    <property type="project" value="InterPro"/>
</dbReference>
<feature type="domain" description="Zn(2)-C6 fungal-type" evidence="4">
    <location>
        <begin position="25"/>
        <end position="55"/>
    </location>
</feature>
<dbReference type="GO" id="GO:0005634">
    <property type="term" value="C:nucleus"/>
    <property type="evidence" value="ECO:0007669"/>
    <property type="project" value="UniProtKB-SubCell"/>
</dbReference>
<dbReference type="EMBL" id="MCFC01000053">
    <property type="protein sequence ID" value="ORY25808.1"/>
    <property type="molecule type" value="Genomic_DNA"/>
</dbReference>
<keyword evidence="6" id="KW-1185">Reference proteome</keyword>
<feature type="region of interest" description="Disordered" evidence="3">
    <location>
        <begin position="158"/>
        <end position="190"/>
    </location>
</feature>
<proteinExistence type="predicted"/>
<dbReference type="SMART" id="SM00066">
    <property type="entry name" value="GAL4"/>
    <property type="match status" value="1"/>
</dbReference>
<dbReference type="CDD" id="cd00067">
    <property type="entry name" value="GAL4"/>
    <property type="match status" value="1"/>
</dbReference>
<dbReference type="SUPFAM" id="SSF57701">
    <property type="entry name" value="Zn2/Cys6 DNA-binding domain"/>
    <property type="match status" value="1"/>
</dbReference>
<comment type="subcellular location">
    <subcellularLocation>
        <location evidence="1">Nucleus</location>
    </subcellularLocation>
</comment>
<dbReference type="PROSITE" id="PS00463">
    <property type="entry name" value="ZN2_CY6_FUNGAL_1"/>
    <property type="match status" value="1"/>
</dbReference>
<feature type="region of interest" description="Disordered" evidence="3">
    <location>
        <begin position="719"/>
        <end position="751"/>
    </location>
</feature>